<name>A0ABS2FA74_9BACE</name>
<dbReference type="EMBL" id="JACJKJ010000012">
    <property type="protein sequence ID" value="MBM6806958.1"/>
    <property type="molecule type" value="Genomic_DNA"/>
</dbReference>
<proteinExistence type="predicted"/>
<organism evidence="2 3">
    <name type="scientific">Bacteroides caecicola</name>
    <dbReference type="NCBI Taxonomy" id="1462569"/>
    <lineage>
        <taxon>Bacteria</taxon>
        <taxon>Pseudomonadati</taxon>
        <taxon>Bacteroidota</taxon>
        <taxon>Bacteroidia</taxon>
        <taxon>Bacteroidales</taxon>
        <taxon>Bacteroidaceae</taxon>
        <taxon>Bacteroides</taxon>
    </lineage>
</organism>
<sequence length="654" mass="73125">MNKKYVVWLFPILFTLALLFNACKEDDGMGTTQSINDSEYYTESGTVSMLKEEAIQYISETITEGDVLIFSQGTPKEVLPQIGTNILVPVSERTPYGFLGKVKSITEEGTTIKVQTETIALDEAFPNLSIDTTFNILENIEGIFDEEGHPVEYYLEDDVEVNARADMEYDWEKKRIVIPVPKEMFGEEFTVSGSMSLSFKGSKFDLDNKDEVKYLNLTLTPKFSVDVEITSEINGGKKEFSTKKLYIKGKVIAGPVVIPLTIPVYLKWGMKGELTTSLRLQHESSCEAFLQYKNDEWNWGAVPTNTNNKNPWSVNRFDVNGEIYGGVSLAFIAGVFTTNIGAGFELFPKISIEASADLSSINPLEFNPEATIGGKLESSVFCMAKLFGKGWKEFKIPLPQANLLTTTVSIFPNISEFTAIGGSSSSGEISYQSDSYYLLQGLGVKTGATVYESDQTSEIETLYPVHTSVDNNGVRYYNAEVDGLRAGETYYAAPIISWLDYKWVGEQHEFITEASYDLGFRCVNQSYDVINFNFSLNDETGNIIDYTTEAQDYNGSLMRVRITARYDEVTRTLDGIFDFFFYDDPAQKRQDGFSVSLVSDDSGYVDCSKVVDNGGCYAALRISKSGTKAAQRKYTRALMEDDCNIGIFNKNYQR</sequence>
<feature type="chain" id="PRO_5047289815" evidence="1">
    <location>
        <begin position="23"/>
        <end position="654"/>
    </location>
</feature>
<dbReference type="Proteomes" id="UP000782117">
    <property type="component" value="Unassembled WGS sequence"/>
</dbReference>
<keyword evidence="3" id="KW-1185">Reference proteome</keyword>
<evidence type="ECO:0000256" key="1">
    <source>
        <dbReference type="SAM" id="SignalP"/>
    </source>
</evidence>
<dbReference type="RefSeq" id="WP_204500852.1">
    <property type="nucleotide sequence ID" value="NZ_JACJKJ010000012.1"/>
</dbReference>
<gene>
    <name evidence="2" type="ORF">H6A24_10715</name>
</gene>
<evidence type="ECO:0000313" key="3">
    <source>
        <dbReference type="Proteomes" id="UP000782117"/>
    </source>
</evidence>
<comment type="caution">
    <text evidence="2">The sequence shown here is derived from an EMBL/GenBank/DDBJ whole genome shotgun (WGS) entry which is preliminary data.</text>
</comment>
<accession>A0ABS2FA74</accession>
<protein>
    <submittedName>
        <fullName evidence="2">Uncharacterized protein</fullName>
    </submittedName>
</protein>
<reference evidence="2 3" key="1">
    <citation type="journal article" date="2021" name="Sci. Rep.">
        <title>The distribution of antibiotic resistance genes in chicken gut microbiota commensals.</title>
        <authorList>
            <person name="Juricova H."/>
            <person name="Matiasovicova J."/>
            <person name="Kubasova T."/>
            <person name="Cejkova D."/>
            <person name="Rychlik I."/>
        </authorList>
    </citation>
    <scope>NUCLEOTIDE SEQUENCE [LARGE SCALE GENOMIC DNA]</scope>
    <source>
        <strain evidence="2 3">An768</strain>
    </source>
</reference>
<keyword evidence="1" id="KW-0732">Signal</keyword>
<feature type="signal peptide" evidence="1">
    <location>
        <begin position="1"/>
        <end position="22"/>
    </location>
</feature>
<evidence type="ECO:0000313" key="2">
    <source>
        <dbReference type="EMBL" id="MBM6806958.1"/>
    </source>
</evidence>